<keyword evidence="3" id="KW-1185">Reference proteome</keyword>
<dbReference type="KEGG" id="masz:C9I28_19885"/>
<dbReference type="Proteomes" id="UP000240505">
    <property type="component" value="Chromosome"/>
</dbReference>
<dbReference type="InterPro" id="IPR011049">
    <property type="entry name" value="Serralysin-like_metalloprot_C"/>
</dbReference>
<gene>
    <name evidence="2" type="ORF">C9I28_19885</name>
</gene>
<evidence type="ECO:0000313" key="2">
    <source>
        <dbReference type="EMBL" id="AVR97641.1"/>
    </source>
</evidence>
<dbReference type="SUPFAM" id="SSF51120">
    <property type="entry name" value="beta-Roll"/>
    <property type="match status" value="2"/>
</dbReference>
<dbReference type="PRINTS" id="PR00313">
    <property type="entry name" value="CABNDNGRPT"/>
</dbReference>
<evidence type="ECO:0000313" key="3">
    <source>
        <dbReference type="Proteomes" id="UP000240505"/>
    </source>
</evidence>
<reference evidence="2 3" key="1">
    <citation type="submission" date="2018-03" db="EMBL/GenBank/DDBJ databases">
        <title>Massilia armeniaca sp. nov., isolated from desert soil.</title>
        <authorList>
            <person name="Huang H."/>
            <person name="Ren M."/>
        </authorList>
    </citation>
    <scope>NUCLEOTIDE SEQUENCE [LARGE SCALE GENOMIC DNA]</scope>
    <source>
        <strain evidence="2 3">ZMN-3</strain>
    </source>
</reference>
<feature type="region of interest" description="Disordered" evidence="1">
    <location>
        <begin position="360"/>
        <end position="382"/>
    </location>
</feature>
<accession>A0A2R4CDB6</accession>
<organism evidence="2 3">
    <name type="scientific">Pseudoduganella armeniaca</name>
    <dbReference type="NCBI Taxonomy" id="2072590"/>
    <lineage>
        <taxon>Bacteria</taxon>
        <taxon>Pseudomonadati</taxon>
        <taxon>Pseudomonadota</taxon>
        <taxon>Betaproteobacteria</taxon>
        <taxon>Burkholderiales</taxon>
        <taxon>Oxalobacteraceae</taxon>
        <taxon>Telluria group</taxon>
        <taxon>Pseudoduganella</taxon>
    </lineage>
</organism>
<name>A0A2R4CDB6_9BURK</name>
<evidence type="ECO:0000256" key="1">
    <source>
        <dbReference type="SAM" id="MobiDB-lite"/>
    </source>
</evidence>
<protein>
    <recommendedName>
        <fullName evidence="4">Calcium-binding protein</fullName>
    </recommendedName>
</protein>
<dbReference type="GO" id="GO:0005509">
    <property type="term" value="F:calcium ion binding"/>
    <property type="evidence" value="ECO:0007669"/>
    <property type="project" value="InterPro"/>
</dbReference>
<sequence length="382" mass="39335">MTVTDFGTADVLDLTSVAERYAPNGFPGNNPFAGDAGVLRLVQRDGDTLVQADRDGVAGNKFDWQTVVVLRDVDANTLKADNFARYSPDGTPAHGVTLVADPAGSTLEGTAVADTLNGGAGDDLLQGYGGNDLIVGGVGRDTLIGGGSDDVLVVRNSVAEGFTYVHGDGDDGTGNDLIRVELNAAATPTGWRTVEAEGGSGSDVFELVSASAQATVRIVDFTAGDEGDQLALGYVLDELAAAGLYHGGNPLTSGALRLVQSDADLFVQALLPDGGYRTIIELLRVAAEDLTPHNFAGGFAPGVETIAGDIVEGSDDADELVGYYFEDTISGADGADRLIGLGGNDVLTGEAVRIHLSWPAPTVPTRSPTSKPAATGSRWTLR</sequence>
<dbReference type="InterPro" id="IPR018511">
    <property type="entry name" value="Hemolysin-typ_Ca-bd_CS"/>
</dbReference>
<dbReference type="Pfam" id="PF00353">
    <property type="entry name" value="HemolysinCabind"/>
    <property type="match status" value="2"/>
</dbReference>
<dbReference type="EMBL" id="CP028324">
    <property type="protein sequence ID" value="AVR97641.1"/>
    <property type="molecule type" value="Genomic_DNA"/>
</dbReference>
<dbReference type="Gene3D" id="2.150.10.10">
    <property type="entry name" value="Serralysin-like metalloprotease, C-terminal"/>
    <property type="match status" value="2"/>
</dbReference>
<dbReference type="PROSITE" id="PS00330">
    <property type="entry name" value="HEMOLYSIN_CALCIUM"/>
    <property type="match status" value="2"/>
</dbReference>
<dbReference type="InterPro" id="IPR001343">
    <property type="entry name" value="Hemolysn_Ca-bd"/>
</dbReference>
<proteinExistence type="predicted"/>
<dbReference type="AlphaFoldDB" id="A0A2R4CDB6"/>
<evidence type="ECO:0008006" key="4">
    <source>
        <dbReference type="Google" id="ProtNLM"/>
    </source>
</evidence>